<proteinExistence type="predicted"/>
<keyword evidence="2" id="KW-1185">Reference proteome</keyword>
<sequence>MLTAKTRLQEGSVVVTLPPKDGKNPELNKEYMVEYFEDGTILLTPKIDDPFAAATLGEFREEEAWRNLSPKGREIL</sequence>
<name>A0ABS3LGH4_9ENTE</name>
<evidence type="ECO:0000313" key="1">
    <source>
        <dbReference type="EMBL" id="MBO1307801.1"/>
    </source>
</evidence>
<comment type="caution">
    <text evidence="1">The sequence shown here is derived from an EMBL/GenBank/DDBJ whole genome shotgun (WGS) entry which is preliminary data.</text>
</comment>
<dbReference type="RefSeq" id="WP_207674793.1">
    <property type="nucleotide sequence ID" value="NZ_JAFREM010000027.1"/>
</dbReference>
<dbReference type="Proteomes" id="UP000664601">
    <property type="component" value="Unassembled WGS sequence"/>
</dbReference>
<gene>
    <name evidence="1" type="ORF">JZO70_16620</name>
</gene>
<dbReference type="NCBIfam" id="NF047400">
    <property type="entry name" value="MazE_PemI_antitoxin"/>
    <property type="match status" value="1"/>
</dbReference>
<organism evidence="1 2">
    <name type="scientific">Candidatus Enterococcus moelleringii</name>
    <dbReference type="NCBI Taxonomy" id="2815325"/>
    <lineage>
        <taxon>Bacteria</taxon>
        <taxon>Bacillati</taxon>
        <taxon>Bacillota</taxon>
        <taxon>Bacilli</taxon>
        <taxon>Lactobacillales</taxon>
        <taxon>Enterococcaceae</taxon>
        <taxon>Enterococcus</taxon>
    </lineage>
</organism>
<evidence type="ECO:0000313" key="2">
    <source>
        <dbReference type="Proteomes" id="UP000664601"/>
    </source>
</evidence>
<reference evidence="1 2" key="1">
    <citation type="submission" date="2021-03" db="EMBL/GenBank/DDBJ databases">
        <title>Enterococcal diversity collection.</title>
        <authorList>
            <person name="Gilmore M.S."/>
            <person name="Schwartzman J."/>
            <person name="Van Tyne D."/>
            <person name="Martin M."/>
            <person name="Earl A.M."/>
            <person name="Manson A.L."/>
            <person name="Straub T."/>
            <person name="Salamzade R."/>
            <person name="Saavedra J."/>
            <person name="Lebreton F."/>
            <person name="Prichula J."/>
            <person name="Schaufler K."/>
            <person name="Gaca A."/>
            <person name="Sgardioli B."/>
            <person name="Wagenaar J."/>
            <person name="Strong T."/>
        </authorList>
    </citation>
    <scope>NUCLEOTIDE SEQUENCE [LARGE SCALE GENOMIC DNA]</scope>
    <source>
        <strain evidence="1 2">669A</strain>
    </source>
</reference>
<dbReference type="EMBL" id="JAFREM010000027">
    <property type="protein sequence ID" value="MBO1307801.1"/>
    <property type="molecule type" value="Genomic_DNA"/>
</dbReference>
<accession>A0ABS3LGH4</accession>
<protein>
    <submittedName>
        <fullName evidence="1">AbrB family transcriptional regulator</fullName>
    </submittedName>
</protein>